<feature type="transmembrane region" description="Helical" evidence="1">
    <location>
        <begin position="250"/>
        <end position="269"/>
    </location>
</feature>
<sequence>MIKAFRICLAIFFLGAFIIPSRGQALVLKKDLATEWLSFEDGAYHKFEGPLETVYVDLDANRYVGNVLLISHPAGVNLFINGKFAGNGKEMQLSIDSLAKRYTAAMQLSVRPEQSGGKLTTHVLASSTPVDDGLTLMKHKDASFRDFSVVAALIIILLLIVIIRLNPKLASDYFSIQKIFSLTEGEDSQTYSRITNSTNILFYLFCSLMLGYFLMVVFQFVDDRYTLAYAFVAESFGMAIWLWIKLSVTIMLLFFAKIILVYSLAYLFGMQTVGGVHFFNWIRLILVIFGATVILMSFYFMGRGDNETFFNVLFQFFGWALAGWMIIILFKLRGRTDHSVFHLFSYICATELIPFLFIIKILYN</sequence>
<feature type="transmembrane region" description="Helical" evidence="1">
    <location>
        <begin position="225"/>
        <end position="244"/>
    </location>
</feature>
<feature type="transmembrane region" description="Helical" evidence="1">
    <location>
        <begin position="147"/>
        <end position="165"/>
    </location>
</feature>
<feature type="transmembrane region" description="Helical" evidence="1">
    <location>
        <begin position="200"/>
        <end position="218"/>
    </location>
</feature>
<keyword evidence="1" id="KW-0812">Transmembrane</keyword>
<evidence type="ECO:0000256" key="1">
    <source>
        <dbReference type="SAM" id="Phobius"/>
    </source>
</evidence>
<feature type="transmembrane region" description="Helical" evidence="1">
    <location>
        <begin position="312"/>
        <end position="332"/>
    </location>
</feature>
<protein>
    <recommendedName>
        <fullName evidence="4">DUF4271 domain-containing protein</fullName>
    </recommendedName>
</protein>
<evidence type="ECO:0000313" key="3">
    <source>
        <dbReference type="Proteomes" id="UP000251889"/>
    </source>
</evidence>
<dbReference type="Pfam" id="PF14093">
    <property type="entry name" value="DUF4271"/>
    <property type="match status" value="1"/>
</dbReference>
<dbReference type="InterPro" id="IPR025367">
    <property type="entry name" value="DUF4271"/>
</dbReference>
<feature type="transmembrane region" description="Helical" evidence="1">
    <location>
        <begin position="281"/>
        <end position="300"/>
    </location>
</feature>
<dbReference type="Proteomes" id="UP000251889">
    <property type="component" value="Unassembled WGS sequence"/>
</dbReference>
<dbReference type="AlphaFoldDB" id="A0A364Y893"/>
<dbReference type="EMBL" id="QMFY01000001">
    <property type="protein sequence ID" value="RAW03336.1"/>
    <property type="molecule type" value="Genomic_DNA"/>
</dbReference>
<proteinExistence type="predicted"/>
<evidence type="ECO:0008006" key="4">
    <source>
        <dbReference type="Google" id="ProtNLM"/>
    </source>
</evidence>
<dbReference type="OrthoDB" id="975088at2"/>
<keyword evidence="1" id="KW-0472">Membrane</keyword>
<feature type="transmembrane region" description="Helical" evidence="1">
    <location>
        <begin position="344"/>
        <end position="363"/>
    </location>
</feature>
<keyword evidence="3" id="KW-1185">Reference proteome</keyword>
<gene>
    <name evidence="2" type="ORF">DQQ10_04425</name>
</gene>
<keyword evidence="1" id="KW-1133">Transmembrane helix</keyword>
<organism evidence="2 3">
    <name type="scientific">Pseudochryseolinea flava</name>
    <dbReference type="NCBI Taxonomy" id="2059302"/>
    <lineage>
        <taxon>Bacteria</taxon>
        <taxon>Pseudomonadati</taxon>
        <taxon>Bacteroidota</taxon>
        <taxon>Cytophagia</taxon>
        <taxon>Cytophagales</taxon>
        <taxon>Fulvivirgaceae</taxon>
        <taxon>Pseudochryseolinea</taxon>
    </lineage>
</organism>
<accession>A0A364Y893</accession>
<name>A0A364Y893_9BACT</name>
<comment type="caution">
    <text evidence="2">The sequence shown here is derived from an EMBL/GenBank/DDBJ whole genome shotgun (WGS) entry which is preliminary data.</text>
</comment>
<reference evidence="2 3" key="1">
    <citation type="submission" date="2018-06" db="EMBL/GenBank/DDBJ databases">
        <title>Chryseolinea flavus sp. nov., a member of the phylum Bacteroidetes isolated from soil.</title>
        <authorList>
            <person name="Li Y."/>
            <person name="Wang J."/>
        </authorList>
    </citation>
    <scope>NUCLEOTIDE SEQUENCE [LARGE SCALE GENOMIC DNA]</scope>
    <source>
        <strain evidence="2 3">SDU1-6</strain>
    </source>
</reference>
<dbReference type="RefSeq" id="WP_112745551.1">
    <property type="nucleotide sequence ID" value="NZ_QMFY01000001.1"/>
</dbReference>
<evidence type="ECO:0000313" key="2">
    <source>
        <dbReference type="EMBL" id="RAW03336.1"/>
    </source>
</evidence>